<dbReference type="GeneID" id="81393173"/>
<feature type="transmembrane region" description="Helical" evidence="5">
    <location>
        <begin position="300"/>
        <end position="323"/>
    </location>
</feature>
<reference evidence="8" key="2">
    <citation type="journal article" date="2023" name="IMA Fungus">
        <title>Comparative genomic study of the Penicillium genus elucidates a diverse pangenome and 15 lateral gene transfer events.</title>
        <authorList>
            <person name="Petersen C."/>
            <person name="Sorensen T."/>
            <person name="Nielsen M.R."/>
            <person name="Sondergaard T.E."/>
            <person name="Sorensen J.L."/>
            <person name="Fitzpatrick D.A."/>
            <person name="Frisvad J.C."/>
            <person name="Nielsen K.L."/>
        </authorList>
    </citation>
    <scope>NUCLEOTIDE SEQUENCE</scope>
    <source>
        <strain evidence="8">IBT 34128</strain>
    </source>
</reference>
<dbReference type="PROSITE" id="PS50850">
    <property type="entry name" value="MFS"/>
    <property type="match status" value="1"/>
</dbReference>
<keyword evidence="6" id="KW-0732">Signal</keyword>
<feature type="transmembrane region" description="Helical" evidence="5">
    <location>
        <begin position="34"/>
        <end position="55"/>
    </location>
</feature>
<dbReference type="InterPro" id="IPR020846">
    <property type="entry name" value="MFS_dom"/>
</dbReference>
<dbReference type="InterPro" id="IPR011701">
    <property type="entry name" value="MFS"/>
</dbReference>
<dbReference type="RefSeq" id="XP_056515072.1">
    <property type="nucleotide sequence ID" value="XM_056654005.1"/>
</dbReference>
<feature type="transmembrane region" description="Helical" evidence="5">
    <location>
        <begin position="67"/>
        <end position="92"/>
    </location>
</feature>
<feature type="transmembrane region" description="Helical" evidence="5">
    <location>
        <begin position="358"/>
        <end position="380"/>
    </location>
</feature>
<feature type="transmembrane region" description="Helical" evidence="5">
    <location>
        <begin position="125"/>
        <end position="152"/>
    </location>
</feature>
<evidence type="ECO:0000256" key="5">
    <source>
        <dbReference type="SAM" id="Phobius"/>
    </source>
</evidence>
<feature type="transmembrane region" description="Helical" evidence="5">
    <location>
        <begin position="265"/>
        <end position="288"/>
    </location>
</feature>
<protein>
    <recommendedName>
        <fullName evidence="7">Major facilitator superfamily (MFS) profile domain-containing protein</fullName>
    </recommendedName>
</protein>
<dbReference type="AlphaFoldDB" id="A0A9W9FTB4"/>
<dbReference type="Gene3D" id="1.20.1250.20">
    <property type="entry name" value="MFS general substrate transporter like domains"/>
    <property type="match status" value="1"/>
</dbReference>
<dbReference type="PANTHER" id="PTHR23501:SF6">
    <property type="entry name" value="MULTIDRUG TRANSPORTER, PUTATIVE (AFU_ORTHOLOGUE AFUA_3G14560)-RELATED"/>
    <property type="match status" value="1"/>
</dbReference>
<reference evidence="8" key="1">
    <citation type="submission" date="2022-11" db="EMBL/GenBank/DDBJ databases">
        <authorList>
            <person name="Petersen C."/>
        </authorList>
    </citation>
    <scope>NUCLEOTIDE SEQUENCE</scope>
    <source>
        <strain evidence="8">IBT 34128</strain>
    </source>
</reference>
<dbReference type="GO" id="GO:0000329">
    <property type="term" value="C:fungal-type vacuole membrane"/>
    <property type="evidence" value="ECO:0007669"/>
    <property type="project" value="TreeGrafter"/>
</dbReference>
<dbReference type="GO" id="GO:0015174">
    <property type="term" value="F:basic amino acid transmembrane transporter activity"/>
    <property type="evidence" value="ECO:0007669"/>
    <property type="project" value="TreeGrafter"/>
</dbReference>
<name>A0A9W9FTB4_9EURO</name>
<feature type="signal peptide" evidence="6">
    <location>
        <begin position="1"/>
        <end position="18"/>
    </location>
</feature>
<feature type="domain" description="Major facilitator superfamily (MFS) profile" evidence="7">
    <location>
        <begin position="3"/>
        <end position="496"/>
    </location>
</feature>
<feature type="transmembrane region" description="Helical" evidence="5">
    <location>
        <begin position="98"/>
        <end position="118"/>
    </location>
</feature>
<evidence type="ECO:0000256" key="4">
    <source>
        <dbReference type="ARBA" id="ARBA00023136"/>
    </source>
</evidence>
<feature type="transmembrane region" description="Helical" evidence="5">
    <location>
        <begin position="158"/>
        <end position="179"/>
    </location>
</feature>
<feature type="transmembrane region" description="Helical" evidence="5">
    <location>
        <begin position="200"/>
        <end position="220"/>
    </location>
</feature>
<organism evidence="8 9">
    <name type="scientific">Penicillium alfredii</name>
    <dbReference type="NCBI Taxonomy" id="1506179"/>
    <lineage>
        <taxon>Eukaryota</taxon>
        <taxon>Fungi</taxon>
        <taxon>Dikarya</taxon>
        <taxon>Ascomycota</taxon>
        <taxon>Pezizomycotina</taxon>
        <taxon>Eurotiomycetes</taxon>
        <taxon>Eurotiomycetidae</taxon>
        <taxon>Eurotiales</taxon>
        <taxon>Aspergillaceae</taxon>
        <taxon>Penicillium</taxon>
    </lineage>
</organism>
<dbReference type="PANTHER" id="PTHR23501">
    <property type="entry name" value="MAJOR FACILITATOR SUPERFAMILY"/>
    <property type="match status" value="1"/>
</dbReference>
<dbReference type="EMBL" id="JAPMSZ010000004">
    <property type="protein sequence ID" value="KAJ5106076.1"/>
    <property type="molecule type" value="Genomic_DNA"/>
</dbReference>
<dbReference type="Pfam" id="PF07690">
    <property type="entry name" value="MFS_1"/>
    <property type="match status" value="1"/>
</dbReference>
<evidence type="ECO:0000256" key="1">
    <source>
        <dbReference type="ARBA" id="ARBA00004141"/>
    </source>
</evidence>
<accession>A0A9W9FTB4</accession>
<evidence type="ECO:0000256" key="6">
    <source>
        <dbReference type="SAM" id="SignalP"/>
    </source>
</evidence>
<keyword evidence="9" id="KW-1185">Reference proteome</keyword>
<dbReference type="Proteomes" id="UP001141434">
    <property type="component" value="Unassembled WGS sequence"/>
</dbReference>
<feature type="transmembrane region" description="Helical" evidence="5">
    <location>
        <begin position="469"/>
        <end position="489"/>
    </location>
</feature>
<keyword evidence="4 5" id="KW-0472">Membrane</keyword>
<dbReference type="OrthoDB" id="4160219at2759"/>
<feature type="chain" id="PRO_5040823240" description="Major facilitator superfamily (MFS) profile domain-containing protein" evidence="6">
    <location>
        <begin position="19"/>
        <end position="510"/>
    </location>
</feature>
<evidence type="ECO:0000256" key="2">
    <source>
        <dbReference type="ARBA" id="ARBA00022692"/>
    </source>
</evidence>
<gene>
    <name evidence="8" type="ORF">NUU61_003423</name>
</gene>
<keyword evidence="2 5" id="KW-0812">Transmembrane</keyword>
<keyword evidence="3 5" id="KW-1133">Transmembrane helix</keyword>
<dbReference type="SUPFAM" id="SSF103473">
    <property type="entry name" value="MFS general substrate transporter"/>
    <property type="match status" value="1"/>
</dbReference>
<dbReference type="InterPro" id="IPR036259">
    <property type="entry name" value="MFS_trans_sf"/>
</dbReference>
<evidence type="ECO:0000259" key="7">
    <source>
        <dbReference type="PROSITE" id="PS50850"/>
    </source>
</evidence>
<feature type="transmembrane region" description="Helical" evidence="5">
    <location>
        <begin position="226"/>
        <end position="245"/>
    </location>
</feature>
<comment type="caution">
    <text evidence="8">The sequence shown here is derived from an EMBL/GenBank/DDBJ whole genome shotgun (WGS) entry which is preliminary data.</text>
</comment>
<comment type="subcellular location">
    <subcellularLocation>
        <location evidence="1">Membrane</location>
        <topology evidence="1">Multi-pass membrane protein</topology>
    </subcellularLocation>
</comment>
<evidence type="ECO:0000313" key="8">
    <source>
        <dbReference type="EMBL" id="KAJ5106076.1"/>
    </source>
</evidence>
<evidence type="ECO:0000313" key="9">
    <source>
        <dbReference type="Proteomes" id="UP001141434"/>
    </source>
</evidence>
<feature type="transmembrane region" description="Helical" evidence="5">
    <location>
        <begin position="330"/>
        <end position="352"/>
    </location>
</feature>
<sequence length="510" mass="53671">MAIIVLMGLLILIQSTNMSMMTTAQSDIAADLDAFAEATWFTAAFMIAMSSITPLAGRLSQIFTPRLYVIFSSALLAIGLFITAAAPSLAVFLLGRVVAGSGSGGLMSTSIILALTLASQKRRGLCLGLISLGYTTGLASGAVLAGLLTPILGWRFIFWIQAPLSLLLGPLLFLAIPSLPKSNIDIDHRETLYGSLSRSLARVDYAGAAALTISVVLLLFSLASPTVTAGPIVLSLLCFAGFLVIESRWTAEPVIPVGLLRTRSVLLTCLAGLGLMMARWAVLFYSPVYAMAVRGWSPASAGLILVPTNAGFGLGGVLVGWLHIRKARSYYGFCLLFFLLFVLAVLTLSLLSTPQSPTAAYLLALFLNGLFAGAVINYTLSHLLYLTSPSMQYIVSALVAMSRGFAASFGSAVGGGLFTRILKASLETGFATHGVPSPELVRQLLGSPAMVRGLPEPERLIAMQSYERAIRILFLAGSVLALVAAVVQAGTGWTPVENPGNEGEDSGQVT</sequence>
<proteinExistence type="predicted"/>
<evidence type="ECO:0000256" key="3">
    <source>
        <dbReference type="ARBA" id="ARBA00022989"/>
    </source>
</evidence>